<protein>
    <submittedName>
        <fullName evidence="5">Transporter substrate-binding domain-containing protein</fullName>
    </submittedName>
</protein>
<dbReference type="SUPFAM" id="SSF53850">
    <property type="entry name" value="Periplasmic binding protein-like II"/>
    <property type="match status" value="1"/>
</dbReference>
<dbReference type="Pfam" id="PF00497">
    <property type="entry name" value="SBP_bac_3"/>
    <property type="match status" value="1"/>
</dbReference>
<dbReference type="SMART" id="SM00062">
    <property type="entry name" value="PBPb"/>
    <property type="match status" value="1"/>
</dbReference>
<dbReference type="Gene3D" id="3.40.190.10">
    <property type="entry name" value="Periplasmic binding protein-like II"/>
    <property type="match status" value="2"/>
</dbReference>
<name>A0ABS9D538_9ALTE</name>
<accession>A0ABS9D538</accession>
<evidence type="ECO:0000256" key="3">
    <source>
        <dbReference type="SAM" id="SignalP"/>
    </source>
</evidence>
<evidence type="ECO:0000256" key="2">
    <source>
        <dbReference type="ARBA" id="ARBA00022729"/>
    </source>
</evidence>
<dbReference type="InterPro" id="IPR001638">
    <property type="entry name" value="Solute-binding_3/MltF_N"/>
</dbReference>
<evidence type="ECO:0000256" key="1">
    <source>
        <dbReference type="ARBA" id="ARBA00010333"/>
    </source>
</evidence>
<keyword evidence="2 3" id="KW-0732">Signal</keyword>
<sequence length="280" mass="31442">MKLCRLLLIILINLSLAGCQPAATTEEKSNSITQSETNLLPEANTSSTNCNLTLGFDAWEPYQYVDVGGKVTGLDIELISLVTEKIGCKITYQQGTWVELLNSLKTGEVDMLLGASKTKAREQYALFSSTYRTEQFSLYIRHADKKRQAFDSIDKFITSNSRIGIVEDYYYGPQIAMLLEGSVTSKLFVNAIMGELNVARLLDNDIDVYIEDSFVGASMLRRKALSNRITPHKIAIETGDVYVMFAKDTFSNNQLEDFNQQLSTIKNSPLFENLMNKYSQ</sequence>
<reference evidence="5 6" key="1">
    <citation type="submission" date="2022-01" db="EMBL/GenBank/DDBJ databases">
        <title>Paraglaciecola sp. G1-23.</title>
        <authorList>
            <person name="Jin M.S."/>
            <person name="Han D.M."/>
            <person name="Kim H.M."/>
            <person name="Jeon C.O."/>
        </authorList>
    </citation>
    <scope>NUCLEOTIDE SEQUENCE [LARGE SCALE GENOMIC DNA]</scope>
    <source>
        <strain evidence="5 6">G1-23</strain>
    </source>
</reference>
<keyword evidence="6" id="KW-1185">Reference proteome</keyword>
<proteinExistence type="inferred from homology"/>
<feature type="signal peptide" evidence="3">
    <location>
        <begin position="1"/>
        <end position="17"/>
    </location>
</feature>
<dbReference type="Proteomes" id="UP001521137">
    <property type="component" value="Unassembled WGS sequence"/>
</dbReference>
<dbReference type="PANTHER" id="PTHR35936">
    <property type="entry name" value="MEMBRANE-BOUND LYTIC MUREIN TRANSGLYCOSYLASE F"/>
    <property type="match status" value="1"/>
</dbReference>
<gene>
    <name evidence="5" type="ORF">L0668_05405</name>
</gene>
<organism evidence="5 6">
    <name type="scientific">Paraglaciecola algarum</name>
    <dbReference type="NCBI Taxonomy" id="3050085"/>
    <lineage>
        <taxon>Bacteria</taxon>
        <taxon>Pseudomonadati</taxon>
        <taxon>Pseudomonadota</taxon>
        <taxon>Gammaproteobacteria</taxon>
        <taxon>Alteromonadales</taxon>
        <taxon>Alteromonadaceae</taxon>
        <taxon>Paraglaciecola</taxon>
    </lineage>
</organism>
<evidence type="ECO:0000313" key="5">
    <source>
        <dbReference type="EMBL" id="MCF2947535.1"/>
    </source>
</evidence>
<comment type="caution">
    <text evidence="5">The sequence shown here is derived from an EMBL/GenBank/DDBJ whole genome shotgun (WGS) entry which is preliminary data.</text>
</comment>
<dbReference type="EMBL" id="JAKGAS010000002">
    <property type="protein sequence ID" value="MCF2947535.1"/>
    <property type="molecule type" value="Genomic_DNA"/>
</dbReference>
<dbReference type="PROSITE" id="PS51257">
    <property type="entry name" value="PROKAR_LIPOPROTEIN"/>
    <property type="match status" value="1"/>
</dbReference>
<evidence type="ECO:0000259" key="4">
    <source>
        <dbReference type="SMART" id="SM00062"/>
    </source>
</evidence>
<comment type="similarity">
    <text evidence="1">Belongs to the bacterial solute-binding protein 3 family.</text>
</comment>
<feature type="chain" id="PRO_5045365753" evidence="3">
    <location>
        <begin position="18"/>
        <end position="280"/>
    </location>
</feature>
<dbReference type="RefSeq" id="WP_235311054.1">
    <property type="nucleotide sequence ID" value="NZ_JAKGAS010000002.1"/>
</dbReference>
<dbReference type="PANTHER" id="PTHR35936:SF19">
    <property type="entry name" value="AMINO-ACID-BINDING PROTEIN YXEM-RELATED"/>
    <property type="match status" value="1"/>
</dbReference>
<evidence type="ECO:0000313" key="6">
    <source>
        <dbReference type="Proteomes" id="UP001521137"/>
    </source>
</evidence>
<feature type="domain" description="Solute-binding protein family 3/N-terminal" evidence="4">
    <location>
        <begin position="51"/>
        <end position="279"/>
    </location>
</feature>